<dbReference type="RefSeq" id="WP_142934583.1">
    <property type="nucleotide sequence ID" value="NZ_ML660171.1"/>
</dbReference>
<sequence length="84" mass="9837">MSCVGLKEHQVNPRKPHNCEWCAEKIPAGEKCMYRAYVWEGVFHSAYQHLECYEAMQKSAIDDNNLEFDEGMFNRGQTYAEWEG</sequence>
<evidence type="ECO:0000313" key="2">
    <source>
        <dbReference type="Proteomes" id="UP000315439"/>
    </source>
</evidence>
<proteinExistence type="predicted"/>
<gene>
    <name evidence="1" type="ORF">FLL46_24225</name>
</gene>
<dbReference type="Proteomes" id="UP000315439">
    <property type="component" value="Unassembled WGS sequence"/>
</dbReference>
<evidence type="ECO:0000313" key="1">
    <source>
        <dbReference type="EMBL" id="TQV82880.1"/>
    </source>
</evidence>
<accession>A0A545U089</accession>
<dbReference type="EMBL" id="VIKS01000015">
    <property type="protein sequence ID" value="TQV82880.1"/>
    <property type="molecule type" value="Genomic_DNA"/>
</dbReference>
<name>A0A545U089_9GAMM</name>
<keyword evidence="2" id="KW-1185">Reference proteome</keyword>
<comment type="caution">
    <text evidence="1">The sequence shown here is derived from an EMBL/GenBank/DDBJ whole genome shotgun (WGS) entry which is preliminary data.</text>
</comment>
<reference evidence="1 2" key="1">
    <citation type="submission" date="2019-07" db="EMBL/GenBank/DDBJ databases">
        <title>Draft genome for Aliikangiella sp. M105.</title>
        <authorList>
            <person name="Wang G."/>
        </authorList>
    </citation>
    <scope>NUCLEOTIDE SEQUENCE [LARGE SCALE GENOMIC DNA]</scope>
    <source>
        <strain evidence="1 2">M105</strain>
    </source>
</reference>
<dbReference type="AlphaFoldDB" id="A0A545U089"/>
<protein>
    <submittedName>
        <fullName evidence="1">Uncharacterized protein</fullName>
    </submittedName>
</protein>
<organism evidence="1 2">
    <name type="scientific">Aliikangiella coralliicola</name>
    <dbReference type="NCBI Taxonomy" id="2592383"/>
    <lineage>
        <taxon>Bacteria</taxon>
        <taxon>Pseudomonadati</taxon>
        <taxon>Pseudomonadota</taxon>
        <taxon>Gammaproteobacteria</taxon>
        <taxon>Oceanospirillales</taxon>
        <taxon>Pleioneaceae</taxon>
        <taxon>Aliikangiella</taxon>
    </lineage>
</organism>
<dbReference type="OrthoDB" id="7596904at2"/>